<evidence type="ECO:0000313" key="6">
    <source>
        <dbReference type="Proteomes" id="UP001589838"/>
    </source>
</evidence>
<dbReference type="PANTHER" id="PTHR23044:SF61">
    <property type="entry name" value="3'-5' EXORIBONUCLEASE 1-RELATED"/>
    <property type="match status" value="1"/>
</dbReference>
<dbReference type="EMBL" id="JBHLUX010000035">
    <property type="protein sequence ID" value="MFC0471530.1"/>
    <property type="molecule type" value="Genomic_DNA"/>
</dbReference>
<keyword evidence="3 5" id="KW-0269">Exonuclease</keyword>
<evidence type="ECO:0000259" key="4">
    <source>
        <dbReference type="SMART" id="SM00479"/>
    </source>
</evidence>
<dbReference type="PANTHER" id="PTHR23044">
    <property type="entry name" value="3'-5' EXONUCLEASE ERI1-RELATED"/>
    <property type="match status" value="1"/>
</dbReference>
<dbReference type="InterPro" id="IPR047201">
    <property type="entry name" value="ERI-1_3'hExo-like"/>
</dbReference>
<sequence length="310" mass="36491">MAELKQYIFFDFEMLCSNTGMTFASMEAIRLGAVKFDIETEEITTFDRFIKPTSAKPLSEFCKDLTGIHDRDLKDADDFKMVFEEFLTWVGGIKKSRFFSWSPSDIFRLKADASIHEISESTINKIEKRYVDFQAIFTKRVSKSNVSVETALHLYDLQFIGEKHNPMFDAYNTLRIYINFLNQPVKSDLIMVSRFIFENDLYSLDQINTYLNDKLRQDLHFLIDQCDIYPIKSAKKLLKRIRNLVNKYSNILVNRSGVFSYENISLVQYLVDYYYQFLLTYNEHTAYSSKILILDDYLIQPVNHLYSKQG</sequence>
<keyword evidence="1" id="KW-0540">Nuclease</keyword>
<dbReference type="InterPro" id="IPR036397">
    <property type="entry name" value="RNaseH_sf"/>
</dbReference>
<feature type="domain" description="Exonuclease" evidence="4">
    <location>
        <begin position="6"/>
        <end position="186"/>
    </location>
</feature>
<evidence type="ECO:0000313" key="5">
    <source>
        <dbReference type="EMBL" id="MFC0471530.1"/>
    </source>
</evidence>
<keyword evidence="6" id="KW-1185">Reference proteome</keyword>
<dbReference type="InterPro" id="IPR051274">
    <property type="entry name" value="3-5_Exoribonuclease"/>
</dbReference>
<dbReference type="Gene3D" id="3.30.420.10">
    <property type="entry name" value="Ribonuclease H-like superfamily/Ribonuclease H"/>
    <property type="match status" value="1"/>
</dbReference>
<dbReference type="SMART" id="SM00479">
    <property type="entry name" value="EXOIII"/>
    <property type="match status" value="1"/>
</dbReference>
<dbReference type="InterPro" id="IPR013520">
    <property type="entry name" value="Ribonucl_H"/>
</dbReference>
<comment type="caution">
    <text evidence="5">The sequence shown here is derived from an EMBL/GenBank/DDBJ whole genome shotgun (WGS) entry which is preliminary data.</text>
</comment>
<name>A0ABV6KER1_9BACI</name>
<dbReference type="CDD" id="cd06133">
    <property type="entry name" value="ERI-1_3'hExo_like"/>
    <property type="match status" value="1"/>
</dbReference>
<reference evidence="5 6" key="1">
    <citation type="submission" date="2024-09" db="EMBL/GenBank/DDBJ databases">
        <authorList>
            <person name="Sun Q."/>
            <person name="Mori K."/>
        </authorList>
    </citation>
    <scope>NUCLEOTIDE SEQUENCE [LARGE SCALE GENOMIC DNA]</scope>
    <source>
        <strain evidence="5 6">NCAIM B.02610</strain>
    </source>
</reference>
<protein>
    <submittedName>
        <fullName evidence="5">Exonuclease domain-containing protein</fullName>
    </submittedName>
</protein>
<proteinExistence type="predicted"/>
<dbReference type="InterPro" id="IPR012337">
    <property type="entry name" value="RNaseH-like_sf"/>
</dbReference>
<dbReference type="Proteomes" id="UP001589838">
    <property type="component" value="Unassembled WGS sequence"/>
</dbReference>
<evidence type="ECO:0000256" key="1">
    <source>
        <dbReference type="ARBA" id="ARBA00022722"/>
    </source>
</evidence>
<gene>
    <name evidence="5" type="ORF">ACFFHM_13765</name>
</gene>
<dbReference type="RefSeq" id="WP_335962086.1">
    <property type="nucleotide sequence ID" value="NZ_JAXBLX010000024.1"/>
</dbReference>
<organism evidence="5 6">
    <name type="scientific">Halalkalibacter kiskunsagensis</name>
    <dbReference type="NCBI Taxonomy" id="1548599"/>
    <lineage>
        <taxon>Bacteria</taxon>
        <taxon>Bacillati</taxon>
        <taxon>Bacillota</taxon>
        <taxon>Bacilli</taxon>
        <taxon>Bacillales</taxon>
        <taxon>Bacillaceae</taxon>
        <taxon>Halalkalibacter</taxon>
    </lineage>
</organism>
<evidence type="ECO:0000256" key="2">
    <source>
        <dbReference type="ARBA" id="ARBA00022801"/>
    </source>
</evidence>
<accession>A0ABV6KER1</accession>
<dbReference type="SUPFAM" id="SSF53098">
    <property type="entry name" value="Ribonuclease H-like"/>
    <property type="match status" value="1"/>
</dbReference>
<dbReference type="GO" id="GO:0004527">
    <property type="term" value="F:exonuclease activity"/>
    <property type="evidence" value="ECO:0007669"/>
    <property type="project" value="UniProtKB-KW"/>
</dbReference>
<keyword evidence="2" id="KW-0378">Hydrolase</keyword>
<dbReference type="Pfam" id="PF00929">
    <property type="entry name" value="RNase_T"/>
    <property type="match status" value="1"/>
</dbReference>
<evidence type="ECO:0000256" key="3">
    <source>
        <dbReference type="ARBA" id="ARBA00022839"/>
    </source>
</evidence>